<dbReference type="Proteomes" id="UP001301350">
    <property type="component" value="Unassembled WGS sequence"/>
</dbReference>
<gene>
    <name evidence="1" type="ORF">CDCA_CDCA12G3360</name>
</gene>
<evidence type="ECO:0000313" key="1">
    <source>
        <dbReference type="EMBL" id="KAK4537335.1"/>
    </source>
</evidence>
<evidence type="ECO:0000313" key="2">
    <source>
        <dbReference type="Proteomes" id="UP001301350"/>
    </source>
</evidence>
<dbReference type="AlphaFoldDB" id="A0AAV9IYE0"/>
<keyword evidence="2" id="KW-1185">Reference proteome</keyword>
<organism evidence="1 2">
    <name type="scientific">Cyanidium caldarium</name>
    <name type="common">Red alga</name>
    <dbReference type="NCBI Taxonomy" id="2771"/>
    <lineage>
        <taxon>Eukaryota</taxon>
        <taxon>Rhodophyta</taxon>
        <taxon>Bangiophyceae</taxon>
        <taxon>Cyanidiales</taxon>
        <taxon>Cyanidiaceae</taxon>
        <taxon>Cyanidium</taxon>
    </lineage>
</organism>
<accession>A0AAV9IYE0</accession>
<comment type="caution">
    <text evidence="1">The sequence shown here is derived from an EMBL/GenBank/DDBJ whole genome shotgun (WGS) entry which is preliminary data.</text>
</comment>
<name>A0AAV9IYE0_CYACA</name>
<sequence>MAFLKRVEKRRELELLETTPKKHTAISCYRDGALPGRFDLPAVHWTVDAFVYRRSGFRRRGGLIVHPMSVREFEGVEKDAAEAFTRADAEDKYGKFLRFLKLDNPTMSEAKPAFLPEPWPARGTDRSGRLEAFLNDPQCGAWVSDMPRRWWNGRT</sequence>
<proteinExistence type="predicted"/>
<reference evidence="1 2" key="1">
    <citation type="submission" date="2022-07" db="EMBL/GenBank/DDBJ databases">
        <title>Genome-wide signatures of adaptation to extreme environments.</title>
        <authorList>
            <person name="Cho C.H."/>
            <person name="Yoon H.S."/>
        </authorList>
    </citation>
    <scope>NUCLEOTIDE SEQUENCE [LARGE SCALE GENOMIC DNA]</scope>
    <source>
        <strain evidence="1 2">DBV 063 E5</strain>
    </source>
</reference>
<protein>
    <submittedName>
        <fullName evidence="1">Uncharacterized protein</fullName>
    </submittedName>
</protein>
<dbReference type="EMBL" id="JANCYW010000012">
    <property type="protein sequence ID" value="KAK4537335.1"/>
    <property type="molecule type" value="Genomic_DNA"/>
</dbReference>